<name>A0A2S4JYS1_9SPIO</name>
<dbReference type="PROSITE" id="PS51192">
    <property type="entry name" value="HELICASE_ATP_BIND_1"/>
    <property type="match status" value="1"/>
</dbReference>
<dbReference type="InterPro" id="IPR014001">
    <property type="entry name" value="Helicase_ATP-bd"/>
</dbReference>
<keyword evidence="2" id="KW-0378">Hydrolase</keyword>
<dbReference type="GO" id="GO:0005524">
    <property type="term" value="F:ATP binding"/>
    <property type="evidence" value="ECO:0007669"/>
    <property type="project" value="UniProtKB-KW"/>
</dbReference>
<evidence type="ECO:0000256" key="4">
    <source>
        <dbReference type="ARBA" id="ARBA00022840"/>
    </source>
</evidence>
<sequence>MRLPSYPVSEIRQELAETVRACPLTVLQAPPGTGKSTLVPLFLAEEFPGEIWLLQPRRAAVRALARRLRALAGADLSVGWITRDGRDLPGGARVVVMTEGVFLRRLVADPELRGVSCLLLDEFHERSLAVDLSFVLARQAREVFAPALRLLVLSATLDADWVASLGVPVLQAGAQPHPVAISYNPPGPGENETVQALRVGLDRLRRGARGILIFLPGEAEIRRCLEGLKRGAPGATILPLYGRQTPSEQNLALEPPPEGQQRVVVATNVAETSLTIPGITCVIDGGLRRRPVIDRGRGVRRMVTGRISQASAVQRSGRAGRMGPGEAIRLWPETERLPPFDPPEITTADLAGLLLVLAAWGDISRDHYSWPDPPPEEHLREARELLEDLGALDSRGRITARGEALYRLPLDPRLAAMVLDAEDAPRAALVAALLEEGEVLLPPAAEEAGANLERRLEILEQCGQGQGRWGNTLRPGAARRIEAGLRRILATLGRGSRRSARGEAGGWGGVPGWGGLLVQAFPDRVGRRLEGERYRLIRGGEFRLLPGREGFAPDWIVAVEVQQGPGGATIHLAAPLEEETLSALVAARETVREEYFLHHGLVKVRHRRYLGDILLSETPVALQRAGRAREAVVDLVRREGLSCLGWSDSARRLQERLVFLRAHRVRLGQDWPDLSDRGLEETLQEWLPAFLPDPPRADCLKKISLGAVLKSRIPWDLLSLPDQLAPEFFQLPDGSRQRLRYDGDRWILAARIQQLFGLQELPRPAGVPLEVEILSPARRPVQRTSDLAGFWRSTYQEVRRELRGRYPRHAWPENPLEILPGDQPRRRQRK</sequence>
<keyword evidence="3" id="KW-0347">Helicase</keyword>
<dbReference type="PANTHER" id="PTHR43519">
    <property type="entry name" value="ATP-DEPENDENT RNA HELICASE HRPB"/>
    <property type="match status" value="1"/>
</dbReference>
<dbReference type="Pfam" id="PF08482">
    <property type="entry name" value="HrpB_C"/>
    <property type="match status" value="1"/>
</dbReference>
<accession>A0A2S4JYS1</accession>
<comment type="caution">
    <text evidence="7">The sequence shown here is derived from an EMBL/GenBank/DDBJ whole genome shotgun (WGS) entry which is preliminary data.</text>
</comment>
<dbReference type="SMART" id="SM00490">
    <property type="entry name" value="HELICc"/>
    <property type="match status" value="1"/>
</dbReference>
<evidence type="ECO:0000313" key="8">
    <source>
        <dbReference type="Proteomes" id="UP000237350"/>
    </source>
</evidence>
<dbReference type="NCBIfam" id="TIGR01970">
    <property type="entry name" value="DEAH_box_HrpB"/>
    <property type="match status" value="1"/>
</dbReference>
<protein>
    <recommendedName>
        <fullName evidence="9">ATP-dependent helicase HrpB</fullName>
    </recommendedName>
</protein>
<evidence type="ECO:0000313" key="7">
    <source>
        <dbReference type="EMBL" id="POR04653.1"/>
    </source>
</evidence>
<dbReference type="GO" id="GO:0003676">
    <property type="term" value="F:nucleic acid binding"/>
    <property type="evidence" value="ECO:0007669"/>
    <property type="project" value="InterPro"/>
</dbReference>
<dbReference type="PROSITE" id="PS51194">
    <property type="entry name" value="HELICASE_CTER"/>
    <property type="match status" value="1"/>
</dbReference>
<dbReference type="CDD" id="cd18791">
    <property type="entry name" value="SF2_C_RHA"/>
    <property type="match status" value="1"/>
</dbReference>
<dbReference type="PANTHER" id="PTHR43519:SF1">
    <property type="entry name" value="ATP-DEPENDENT RNA HELICASE HRPB"/>
    <property type="match status" value="1"/>
</dbReference>
<reference evidence="8" key="1">
    <citation type="submission" date="2015-12" db="EMBL/GenBank/DDBJ databases">
        <authorList>
            <person name="Lodha T.D."/>
            <person name="Chintalapati S."/>
            <person name="Chintalapati V.R."/>
            <person name="Sravanthi T."/>
        </authorList>
    </citation>
    <scope>NUCLEOTIDE SEQUENCE [LARGE SCALE GENOMIC DNA]</scope>
    <source>
        <strain evidence="8">JC133</strain>
    </source>
</reference>
<dbReference type="PIRSF" id="PIRSF005496">
    <property type="entry name" value="ATP_hel_hrpB"/>
    <property type="match status" value="1"/>
</dbReference>
<dbReference type="InterPro" id="IPR001650">
    <property type="entry name" value="Helicase_C-like"/>
</dbReference>
<feature type="domain" description="Helicase ATP-binding" evidence="5">
    <location>
        <begin position="16"/>
        <end position="160"/>
    </location>
</feature>
<dbReference type="InterPro" id="IPR027417">
    <property type="entry name" value="P-loop_NTPase"/>
</dbReference>
<dbReference type="GO" id="GO:0016787">
    <property type="term" value="F:hydrolase activity"/>
    <property type="evidence" value="ECO:0007669"/>
    <property type="project" value="UniProtKB-KW"/>
</dbReference>
<evidence type="ECO:0000259" key="5">
    <source>
        <dbReference type="PROSITE" id="PS51192"/>
    </source>
</evidence>
<dbReference type="InterPro" id="IPR013689">
    <property type="entry name" value="RNA_helicase_ATP-dep_HrpB_C"/>
</dbReference>
<dbReference type="Proteomes" id="UP000237350">
    <property type="component" value="Unassembled WGS sequence"/>
</dbReference>
<proteinExistence type="predicted"/>
<keyword evidence="4" id="KW-0067">ATP-binding</keyword>
<keyword evidence="8" id="KW-1185">Reference proteome</keyword>
<evidence type="ECO:0000259" key="6">
    <source>
        <dbReference type="PROSITE" id="PS51194"/>
    </source>
</evidence>
<gene>
    <name evidence="7" type="ORF">AU468_02975</name>
</gene>
<dbReference type="AlphaFoldDB" id="A0A2S4JYS1"/>
<dbReference type="EMBL" id="LPWH01000010">
    <property type="protein sequence ID" value="POR04653.1"/>
    <property type="molecule type" value="Genomic_DNA"/>
</dbReference>
<dbReference type="InterPro" id="IPR007502">
    <property type="entry name" value="Helicase-assoc_dom"/>
</dbReference>
<evidence type="ECO:0000256" key="3">
    <source>
        <dbReference type="ARBA" id="ARBA00022806"/>
    </source>
</evidence>
<keyword evidence="1" id="KW-0547">Nucleotide-binding</keyword>
<feature type="domain" description="Helicase C-terminal" evidence="6">
    <location>
        <begin position="196"/>
        <end position="361"/>
    </location>
</feature>
<dbReference type="RefSeq" id="WP_181015319.1">
    <property type="nucleotide sequence ID" value="NZ_LPWH01000010.1"/>
</dbReference>
<dbReference type="SMART" id="SM00847">
    <property type="entry name" value="HA2"/>
    <property type="match status" value="1"/>
</dbReference>
<dbReference type="Gene3D" id="1.20.120.1080">
    <property type="match status" value="1"/>
</dbReference>
<dbReference type="InterPro" id="IPR011545">
    <property type="entry name" value="DEAD/DEAH_box_helicase_dom"/>
</dbReference>
<organism evidence="7 8">
    <name type="scientific">Alkalispirochaeta sphaeroplastigenens</name>
    <dbReference type="NCBI Taxonomy" id="1187066"/>
    <lineage>
        <taxon>Bacteria</taxon>
        <taxon>Pseudomonadati</taxon>
        <taxon>Spirochaetota</taxon>
        <taxon>Spirochaetia</taxon>
        <taxon>Spirochaetales</taxon>
        <taxon>Spirochaetaceae</taxon>
        <taxon>Alkalispirochaeta</taxon>
    </lineage>
</organism>
<dbReference type="GO" id="GO:0004386">
    <property type="term" value="F:helicase activity"/>
    <property type="evidence" value="ECO:0007669"/>
    <property type="project" value="UniProtKB-KW"/>
</dbReference>
<evidence type="ECO:0000256" key="1">
    <source>
        <dbReference type="ARBA" id="ARBA00022741"/>
    </source>
</evidence>
<dbReference type="Pfam" id="PF00271">
    <property type="entry name" value="Helicase_C"/>
    <property type="match status" value="1"/>
</dbReference>
<evidence type="ECO:0008006" key="9">
    <source>
        <dbReference type="Google" id="ProtNLM"/>
    </source>
</evidence>
<dbReference type="Gene3D" id="3.40.50.300">
    <property type="entry name" value="P-loop containing nucleotide triphosphate hydrolases"/>
    <property type="match status" value="2"/>
</dbReference>
<dbReference type="SUPFAM" id="SSF52540">
    <property type="entry name" value="P-loop containing nucleoside triphosphate hydrolases"/>
    <property type="match status" value="2"/>
</dbReference>
<dbReference type="InterPro" id="IPR010225">
    <property type="entry name" value="HrpB"/>
</dbReference>
<dbReference type="SMART" id="SM00487">
    <property type="entry name" value="DEXDc"/>
    <property type="match status" value="1"/>
</dbReference>
<dbReference type="Pfam" id="PF00270">
    <property type="entry name" value="DEAD"/>
    <property type="match status" value="1"/>
</dbReference>
<evidence type="ECO:0000256" key="2">
    <source>
        <dbReference type="ARBA" id="ARBA00022801"/>
    </source>
</evidence>